<proteinExistence type="predicted"/>
<feature type="region of interest" description="Disordered" evidence="1">
    <location>
        <begin position="211"/>
        <end position="244"/>
    </location>
</feature>
<evidence type="ECO:0000313" key="2">
    <source>
        <dbReference type="EMBL" id="EYC45122.1"/>
    </source>
</evidence>
<accession>A0A016X0U3</accession>
<protein>
    <submittedName>
        <fullName evidence="2">Uncharacterized protein</fullName>
    </submittedName>
</protein>
<gene>
    <name evidence="2" type="primary">Acey_s0438.g1479</name>
    <name evidence="2" type="ORF">Y032_0438g1479</name>
</gene>
<organism evidence="2 3">
    <name type="scientific">Ancylostoma ceylanicum</name>
    <dbReference type="NCBI Taxonomy" id="53326"/>
    <lineage>
        <taxon>Eukaryota</taxon>
        <taxon>Metazoa</taxon>
        <taxon>Ecdysozoa</taxon>
        <taxon>Nematoda</taxon>
        <taxon>Chromadorea</taxon>
        <taxon>Rhabditida</taxon>
        <taxon>Rhabditina</taxon>
        <taxon>Rhabditomorpha</taxon>
        <taxon>Strongyloidea</taxon>
        <taxon>Ancylostomatidae</taxon>
        <taxon>Ancylostomatinae</taxon>
        <taxon>Ancylostoma</taxon>
    </lineage>
</organism>
<dbReference type="AlphaFoldDB" id="A0A016X0U3"/>
<dbReference type="EMBL" id="JARK01000038">
    <property type="protein sequence ID" value="EYC45122.1"/>
    <property type="molecule type" value="Genomic_DNA"/>
</dbReference>
<dbReference type="OrthoDB" id="10511739at2759"/>
<sequence length="262" mass="30715">MTFHFRYGNLTSRRRRKFQDYNRFSSQTKRPYYHCSRKWIGLKLNEIGGLPIHRIMNVRQHMAAQVHVLHRGPTPQKAPNKGSENHLVTVYSLGLKRVVYEITRLQTRPIARDHAAIREHHRIVCDMFKEGDIVTAGILLRIYRMFVFIHLITLQGAIAIRNKAVSPPQIPQQCPQRLFCTRVWSKYVSTNRAKYREKPEPHRIFTIDQPVHHNKSHSHKSKGKSIRINNRNGTNSTKRQLNPINSDYGKRHVVLVLAARRD</sequence>
<evidence type="ECO:0000256" key="1">
    <source>
        <dbReference type="SAM" id="MobiDB-lite"/>
    </source>
</evidence>
<keyword evidence="3" id="KW-1185">Reference proteome</keyword>
<feature type="compositionally biased region" description="Polar residues" evidence="1">
    <location>
        <begin position="227"/>
        <end position="244"/>
    </location>
</feature>
<dbReference type="Proteomes" id="UP000024635">
    <property type="component" value="Unassembled WGS sequence"/>
</dbReference>
<feature type="compositionally biased region" description="Basic residues" evidence="1">
    <location>
        <begin position="212"/>
        <end position="225"/>
    </location>
</feature>
<comment type="caution">
    <text evidence="2">The sequence shown here is derived from an EMBL/GenBank/DDBJ whole genome shotgun (WGS) entry which is preliminary data.</text>
</comment>
<reference evidence="3" key="1">
    <citation type="journal article" date="2015" name="Nat. Genet.">
        <title>The genome and transcriptome of the zoonotic hookworm Ancylostoma ceylanicum identify infection-specific gene families.</title>
        <authorList>
            <person name="Schwarz E.M."/>
            <person name="Hu Y."/>
            <person name="Antoshechkin I."/>
            <person name="Miller M.M."/>
            <person name="Sternberg P.W."/>
            <person name="Aroian R.V."/>
        </authorList>
    </citation>
    <scope>NUCLEOTIDE SEQUENCE</scope>
    <source>
        <strain evidence="3">HY135</strain>
    </source>
</reference>
<name>A0A016X0U3_9BILA</name>
<evidence type="ECO:0000313" key="3">
    <source>
        <dbReference type="Proteomes" id="UP000024635"/>
    </source>
</evidence>